<dbReference type="PROSITE" id="PS00233">
    <property type="entry name" value="CHIT_BIND_RR_1"/>
    <property type="match status" value="1"/>
</dbReference>
<feature type="signal peptide" evidence="4">
    <location>
        <begin position="1"/>
        <end position="19"/>
    </location>
</feature>
<dbReference type="InterPro" id="IPR031311">
    <property type="entry name" value="CHIT_BIND_RR_consensus"/>
</dbReference>
<keyword evidence="1 3" id="KW-0193">Cuticle</keyword>
<dbReference type="Pfam" id="PF00379">
    <property type="entry name" value="Chitin_bind_4"/>
    <property type="match status" value="1"/>
</dbReference>
<organism evidence="5 6">
    <name type="scientific">Parnassius mnemosyne</name>
    <name type="common">clouded apollo</name>
    <dbReference type="NCBI Taxonomy" id="213953"/>
    <lineage>
        <taxon>Eukaryota</taxon>
        <taxon>Metazoa</taxon>
        <taxon>Ecdysozoa</taxon>
        <taxon>Arthropoda</taxon>
        <taxon>Hexapoda</taxon>
        <taxon>Insecta</taxon>
        <taxon>Pterygota</taxon>
        <taxon>Neoptera</taxon>
        <taxon>Endopterygota</taxon>
        <taxon>Lepidoptera</taxon>
        <taxon>Glossata</taxon>
        <taxon>Ditrysia</taxon>
        <taxon>Papilionoidea</taxon>
        <taxon>Papilionidae</taxon>
        <taxon>Parnassiinae</taxon>
        <taxon>Parnassini</taxon>
        <taxon>Parnassius</taxon>
        <taxon>Driopa</taxon>
    </lineage>
</organism>
<dbReference type="GO" id="GO:0031012">
    <property type="term" value="C:extracellular matrix"/>
    <property type="evidence" value="ECO:0007669"/>
    <property type="project" value="TreeGrafter"/>
</dbReference>
<dbReference type="InterPro" id="IPR000618">
    <property type="entry name" value="Insect_cuticle"/>
</dbReference>
<keyword evidence="2 4" id="KW-0732">Signal</keyword>
<accession>A0AAV1KR30</accession>
<dbReference type="Proteomes" id="UP001314205">
    <property type="component" value="Unassembled WGS sequence"/>
</dbReference>
<sequence>MNKYLAVCCLLALTAASSAYPSTLGVMNIATIEKIPDPSYAFNYAVNDPSTGDNKAQWESRLGDVVKGAYSLVEPDGNVRMVEYTADPVRGFNAVVKRTQPNVHPVSAVYQQITQVEHEHIEAPIYEPPQEQLAPLDQVEHQAPQFEHIASHIEHIAPQVEHIAPQVEHIAPQVEHVAPLSHDMFNMAPLNSIVNVEHDAQIAPLAPIAHEPYAHEPTLPIMESAPLYAQYPTIHYLPYPIHLPQHTPWVTLSGTSYGHKGKVLRRWNAGPISLDGKTLTIRTKH</sequence>
<keyword evidence="6" id="KW-1185">Reference proteome</keyword>
<dbReference type="InterPro" id="IPR051217">
    <property type="entry name" value="Insect_Cuticle_Struc_Prot"/>
</dbReference>
<protein>
    <recommendedName>
        <fullName evidence="7">Cuticle protein</fullName>
    </recommendedName>
</protein>
<evidence type="ECO:0000256" key="3">
    <source>
        <dbReference type="PROSITE-ProRule" id="PRU00497"/>
    </source>
</evidence>
<dbReference type="PROSITE" id="PS51155">
    <property type="entry name" value="CHIT_BIND_RR_2"/>
    <property type="match status" value="1"/>
</dbReference>
<dbReference type="AlphaFoldDB" id="A0AAV1KR30"/>
<evidence type="ECO:0000256" key="1">
    <source>
        <dbReference type="ARBA" id="ARBA00022460"/>
    </source>
</evidence>
<evidence type="ECO:0000313" key="6">
    <source>
        <dbReference type="Proteomes" id="UP001314205"/>
    </source>
</evidence>
<dbReference type="PRINTS" id="PR00947">
    <property type="entry name" value="CUTICLE"/>
</dbReference>
<evidence type="ECO:0000256" key="2">
    <source>
        <dbReference type="ARBA" id="ARBA00022729"/>
    </source>
</evidence>
<reference evidence="5 6" key="1">
    <citation type="submission" date="2023-11" db="EMBL/GenBank/DDBJ databases">
        <authorList>
            <person name="Hedman E."/>
            <person name="Englund M."/>
            <person name="Stromberg M."/>
            <person name="Nyberg Akerstrom W."/>
            <person name="Nylinder S."/>
            <person name="Jareborg N."/>
            <person name="Kallberg Y."/>
            <person name="Kronander E."/>
        </authorList>
    </citation>
    <scope>NUCLEOTIDE SEQUENCE [LARGE SCALE GENOMIC DNA]</scope>
</reference>
<dbReference type="EMBL" id="CAVLGL010000068">
    <property type="protein sequence ID" value="CAK1584317.1"/>
    <property type="molecule type" value="Genomic_DNA"/>
</dbReference>
<gene>
    <name evidence="5" type="ORF">PARMNEM_LOCUS5594</name>
</gene>
<evidence type="ECO:0008006" key="7">
    <source>
        <dbReference type="Google" id="ProtNLM"/>
    </source>
</evidence>
<evidence type="ECO:0000313" key="5">
    <source>
        <dbReference type="EMBL" id="CAK1584317.1"/>
    </source>
</evidence>
<dbReference type="GO" id="GO:0042302">
    <property type="term" value="F:structural constituent of cuticle"/>
    <property type="evidence" value="ECO:0007669"/>
    <property type="project" value="UniProtKB-UniRule"/>
</dbReference>
<dbReference type="GO" id="GO:0005615">
    <property type="term" value="C:extracellular space"/>
    <property type="evidence" value="ECO:0007669"/>
    <property type="project" value="TreeGrafter"/>
</dbReference>
<comment type="caution">
    <text evidence="5">The sequence shown here is derived from an EMBL/GenBank/DDBJ whole genome shotgun (WGS) entry which is preliminary data.</text>
</comment>
<feature type="chain" id="PRO_5043875113" description="Cuticle protein" evidence="4">
    <location>
        <begin position="20"/>
        <end position="285"/>
    </location>
</feature>
<dbReference type="PANTHER" id="PTHR12236:SF95">
    <property type="entry name" value="CUTICULAR PROTEIN 76BD, ISOFORM C-RELATED"/>
    <property type="match status" value="1"/>
</dbReference>
<dbReference type="PANTHER" id="PTHR12236">
    <property type="entry name" value="STRUCTURAL CONTITUENT OF CUTICLE"/>
    <property type="match status" value="1"/>
</dbReference>
<proteinExistence type="predicted"/>
<evidence type="ECO:0000256" key="4">
    <source>
        <dbReference type="SAM" id="SignalP"/>
    </source>
</evidence>
<name>A0AAV1KR30_9NEOP</name>